<keyword evidence="4" id="KW-0732">Signal</keyword>
<dbReference type="GO" id="GO:0048046">
    <property type="term" value="C:apoplast"/>
    <property type="evidence" value="ECO:0007669"/>
    <property type="project" value="UniProtKB-SubCell"/>
</dbReference>
<dbReference type="Proteomes" id="UP000827889">
    <property type="component" value="Chromosome 7"/>
</dbReference>
<dbReference type="GO" id="GO:0009699">
    <property type="term" value="P:phenylpropanoid biosynthetic process"/>
    <property type="evidence" value="ECO:0007669"/>
    <property type="project" value="UniProtKB-ARBA"/>
</dbReference>
<keyword evidence="4" id="KW-0052">Apoplast</keyword>
<dbReference type="GeneID" id="115729704"/>
<evidence type="ECO:0000313" key="5">
    <source>
        <dbReference type="Proteomes" id="UP000827889"/>
    </source>
</evidence>
<accession>A0A8B8N1C5</accession>
<gene>
    <name evidence="6" type="primary">LOC115729704</name>
</gene>
<evidence type="ECO:0000256" key="4">
    <source>
        <dbReference type="RuleBase" id="RU363099"/>
    </source>
</evidence>
<keyword evidence="5" id="KW-1185">Reference proteome</keyword>
<evidence type="ECO:0000256" key="2">
    <source>
        <dbReference type="ARBA" id="ARBA00011738"/>
    </source>
</evidence>
<keyword evidence="3 4" id="KW-0964">Secreted</keyword>
<dbReference type="RefSeq" id="XP_030516193.1">
    <property type="nucleotide sequence ID" value="XM_030660333.1"/>
</dbReference>
<evidence type="ECO:0000256" key="3">
    <source>
        <dbReference type="ARBA" id="ARBA00022525"/>
    </source>
</evidence>
<feature type="signal peptide" evidence="4">
    <location>
        <begin position="1"/>
        <end position="26"/>
    </location>
</feature>
<reference evidence="6" key="1">
    <citation type="submission" date="2025-08" db="UniProtKB">
        <authorList>
            <consortium name="RefSeq"/>
        </authorList>
    </citation>
    <scope>IDENTIFICATION</scope>
    <source>
        <tissue evidence="6">Leaf</tissue>
    </source>
</reference>
<name>A0A8B8N1C5_9MYRT</name>
<dbReference type="InterPro" id="IPR004265">
    <property type="entry name" value="Dirigent"/>
</dbReference>
<dbReference type="Gene3D" id="2.40.480.10">
    <property type="entry name" value="Allene oxide cyclase-like"/>
    <property type="match status" value="1"/>
</dbReference>
<comment type="similarity">
    <text evidence="1 4">Belongs to the plant dirigent protein family.</text>
</comment>
<dbReference type="AlphaFoldDB" id="A0A8B8N1C5"/>
<feature type="chain" id="PRO_5034644128" description="Dirigent protein" evidence="4">
    <location>
        <begin position="27"/>
        <end position="182"/>
    </location>
</feature>
<organism evidence="5 6">
    <name type="scientific">Rhodamnia argentea</name>
    <dbReference type="NCBI Taxonomy" id="178133"/>
    <lineage>
        <taxon>Eukaryota</taxon>
        <taxon>Viridiplantae</taxon>
        <taxon>Streptophyta</taxon>
        <taxon>Embryophyta</taxon>
        <taxon>Tracheophyta</taxon>
        <taxon>Spermatophyta</taxon>
        <taxon>Magnoliopsida</taxon>
        <taxon>eudicotyledons</taxon>
        <taxon>Gunneridae</taxon>
        <taxon>Pentapetalae</taxon>
        <taxon>rosids</taxon>
        <taxon>malvids</taxon>
        <taxon>Myrtales</taxon>
        <taxon>Myrtaceae</taxon>
        <taxon>Myrtoideae</taxon>
        <taxon>Myrteae</taxon>
        <taxon>Australasian group</taxon>
        <taxon>Rhodamnia</taxon>
    </lineage>
</organism>
<dbReference type="KEGG" id="rarg:115729704"/>
<dbReference type="PANTHER" id="PTHR21495">
    <property type="entry name" value="NUCLEOPORIN-RELATED"/>
    <property type="match status" value="1"/>
</dbReference>
<comment type="subunit">
    <text evidence="2 4">Homodimer.</text>
</comment>
<protein>
    <recommendedName>
        <fullName evidence="4">Dirigent protein</fullName>
    </recommendedName>
</protein>
<dbReference type="InterPro" id="IPR044859">
    <property type="entry name" value="Allene_oxi_cyc_Dirigent"/>
</dbReference>
<proteinExistence type="inferred from homology"/>
<comment type="function">
    <text evidence="4">Dirigent proteins impart stereoselectivity on the phenoxy radical-coupling reaction, yielding optically active lignans from two molecules of coniferyl alcohol in the biosynthesis of lignans, flavonolignans, and alkaloids and thus plays a central role in plant secondary metabolism.</text>
</comment>
<dbReference type="Pfam" id="PF03018">
    <property type="entry name" value="Dirigent"/>
    <property type="match status" value="1"/>
</dbReference>
<evidence type="ECO:0000313" key="6">
    <source>
        <dbReference type="RefSeq" id="XP_030516193.1"/>
    </source>
</evidence>
<comment type="subcellular location">
    <subcellularLocation>
        <location evidence="4">Secreted</location>
        <location evidence="4">Extracellular space</location>
        <location evidence="4">Apoplast</location>
    </subcellularLocation>
</comment>
<evidence type="ECO:0000256" key="1">
    <source>
        <dbReference type="ARBA" id="ARBA00010746"/>
    </source>
</evidence>
<dbReference type="OrthoDB" id="1925209at2759"/>
<sequence>MAPNAIPKFATLSLLVLLAISASSEANFNFNHKLKETKLVSYMFDWETGLNVTAVPVARILGNRWWILRFGTVFAMDEKLTESYDCNSTEVGRARGAYVNSAVDGSDLHLLMSVVFTNQVFNGSTLEIQGSDRFYHKYREVSVVSGTGKFRFARVYAILETLFLDQVNANAIIQWNVTVYHY</sequence>